<organism evidence="2 3">
    <name type="scientific">Chrysochromulina tobinii</name>
    <dbReference type="NCBI Taxonomy" id="1460289"/>
    <lineage>
        <taxon>Eukaryota</taxon>
        <taxon>Haptista</taxon>
        <taxon>Haptophyta</taxon>
        <taxon>Prymnesiophyceae</taxon>
        <taxon>Prymnesiales</taxon>
        <taxon>Chrysochromulinaceae</taxon>
        <taxon>Chrysochromulina</taxon>
    </lineage>
</organism>
<evidence type="ECO:0000256" key="1">
    <source>
        <dbReference type="SAM" id="Phobius"/>
    </source>
</evidence>
<keyword evidence="1" id="KW-0812">Transmembrane</keyword>
<dbReference type="EMBL" id="JWZX01002205">
    <property type="protein sequence ID" value="KOO30534.1"/>
    <property type="molecule type" value="Genomic_DNA"/>
</dbReference>
<dbReference type="Proteomes" id="UP000037460">
    <property type="component" value="Unassembled WGS sequence"/>
</dbReference>
<keyword evidence="1" id="KW-1133">Transmembrane helix</keyword>
<proteinExistence type="predicted"/>
<comment type="caution">
    <text evidence="2">The sequence shown here is derived from an EMBL/GenBank/DDBJ whole genome shotgun (WGS) entry which is preliminary data.</text>
</comment>
<keyword evidence="1" id="KW-0472">Membrane</keyword>
<evidence type="ECO:0000313" key="2">
    <source>
        <dbReference type="EMBL" id="KOO30534.1"/>
    </source>
</evidence>
<feature type="transmembrane region" description="Helical" evidence="1">
    <location>
        <begin position="32"/>
        <end position="51"/>
    </location>
</feature>
<feature type="transmembrane region" description="Helical" evidence="1">
    <location>
        <begin position="57"/>
        <end position="75"/>
    </location>
</feature>
<sequence length="116" mass="12129">MKNRRTIGNAERSVTRLDWCAQRDYILSRLHYIDITTSLAVALAAAVAMAVELSAAAILTSAAAATTLVGVTVTSSPTVTKQTAVVSLALGRDPNFRLLGSCIAIIAAVAPMDLQT</sequence>
<keyword evidence="3" id="KW-1185">Reference proteome</keyword>
<accession>A0A0M0JVI3</accession>
<gene>
    <name evidence="2" type="ORF">Ctob_004995</name>
</gene>
<feature type="transmembrane region" description="Helical" evidence="1">
    <location>
        <begin position="96"/>
        <end position="114"/>
    </location>
</feature>
<dbReference type="AlphaFoldDB" id="A0A0M0JVI3"/>
<protein>
    <submittedName>
        <fullName evidence="2">Uncharacterized protein</fullName>
    </submittedName>
</protein>
<name>A0A0M0JVI3_9EUKA</name>
<reference evidence="3" key="1">
    <citation type="journal article" date="2015" name="PLoS Genet.">
        <title>Genome Sequence and Transcriptome Analyses of Chrysochromulina tobin: Metabolic Tools for Enhanced Algal Fitness in the Prominent Order Prymnesiales (Haptophyceae).</title>
        <authorList>
            <person name="Hovde B.T."/>
            <person name="Deodato C.R."/>
            <person name="Hunsperger H.M."/>
            <person name="Ryken S.A."/>
            <person name="Yost W."/>
            <person name="Jha R.K."/>
            <person name="Patterson J."/>
            <person name="Monnat R.J. Jr."/>
            <person name="Barlow S.B."/>
            <person name="Starkenburg S.R."/>
            <person name="Cattolico R.A."/>
        </authorList>
    </citation>
    <scope>NUCLEOTIDE SEQUENCE</scope>
    <source>
        <strain evidence="3">CCMP291</strain>
    </source>
</reference>
<evidence type="ECO:0000313" key="3">
    <source>
        <dbReference type="Proteomes" id="UP000037460"/>
    </source>
</evidence>